<reference evidence="4 5" key="1">
    <citation type="journal article" date="2016" name="Genome Biol. Evol.">
        <title>Divergent and convergent evolution of fungal pathogenicity.</title>
        <authorList>
            <person name="Shang Y."/>
            <person name="Xiao G."/>
            <person name="Zheng P."/>
            <person name="Cen K."/>
            <person name="Zhan S."/>
            <person name="Wang C."/>
        </authorList>
    </citation>
    <scope>NUCLEOTIDE SEQUENCE [LARGE SCALE GENOMIC DNA]</scope>
    <source>
        <strain evidence="4 5">RCEF 264</strain>
    </source>
</reference>
<evidence type="ECO:0000256" key="3">
    <source>
        <dbReference type="SAM" id="Phobius"/>
    </source>
</evidence>
<feature type="region of interest" description="Disordered" evidence="2">
    <location>
        <begin position="634"/>
        <end position="675"/>
    </location>
</feature>
<feature type="region of interest" description="Disordered" evidence="2">
    <location>
        <begin position="1"/>
        <end position="278"/>
    </location>
</feature>
<keyword evidence="3" id="KW-1133">Transmembrane helix</keyword>
<dbReference type="PRINTS" id="PR01217">
    <property type="entry name" value="PRICHEXTENSN"/>
</dbReference>
<feature type="transmembrane region" description="Helical" evidence="3">
    <location>
        <begin position="731"/>
        <end position="752"/>
    </location>
</feature>
<feature type="region of interest" description="Disordered" evidence="2">
    <location>
        <begin position="700"/>
        <end position="723"/>
    </location>
</feature>
<gene>
    <name evidence="4" type="ORF">SPI_05666</name>
</gene>
<feature type="coiled-coil region" evidence="1">
    <location>
        <begin position="444"/>
        <end position="478"/>
    </location>
</feature>
<feature type="compositionally biased region" description="Polar residues" evidence="2">
    <location>
        <begin position="706"/>
        <end position="716"/>
    </location>
</feature>
<keyword evidence="3" id="KW-0472">Membrane</keyword>
<feature type="compositionally biased region" description="Polar residues" evidence="2">
    <location>
        <begin position="334"/>
        <end position="347"/>
    </location>
</feature>
<evidence type="ECO:0000256" key="2">
    <source>
        <dbReference type="SAM" id="MobiDB-lite"/>
    </source>
</evidence>
<sequence length="868" mass="93918">MAEEEPSHSGLGEAAPDAEAEGNEPEDKPEDKPQQPSAAAGTPATPASLPPSAEMEGPKQSKRKKRAKRKKRPKRLSLGAEGPSTTGEGVEGQPPDDIAELDASVQASGLRQIPSPFLHKEPPPTPPPTEDSLPALPPPPEAPPPATPQPPTEQPQPTPPPPQTPDAPQTPTPTPTPLPLPPAIPPPPATPQLPKGKNEVEPQSESAPDVPQNEEEERDRPHDTTAPAGEQSGSPQALPPGPLDKSAGVGTTDTESRQDGQQDQENGDDTTESEEATEIDYASLYRMLLRVNKALEKELAGSPEARAALAEMPPGPLGRMGLVGRLMRVLQLAAQNDETSGGASTETGPKGEGDAGDVGPPGASAARRKTQKQHVLDDVVGDDGTMGTGVLSSRRHLVAEPVVSMTAKELEDRLQRARFETAPQALQDELAKLKAERDGALSDMKKVTYDLEVAEKDLRELDDENEELRGILQDFVNATTQRGNATEGGDAEGAAGQPDPSSSSLWLPPKRTPQLDRLIEEARALLRRPPLRMRPRRPTPSRAELDQMYVTVRRRPPLGPGMFLGMVDILLSVAALVRNQGANLRTLAFWLLAAHLAPLAGVAKDGVGALWQVLGRLVSALFRRTGGPIGTISTISTIGTLGDNGDNGEAQSLDQPEHPHQQQQQQQHDVPPSAPSPPPFSVIGFLRSPLSRWRTALVSPPWSSARPLSTQAQPTKPSSSPSPLPLFPRDAMAELLVVVFVLFTGIVLYCAIAERWLWLDHNGDAPRTFLHHYVLQYRKDTESCAAHLPSLATVQRRGDPSMPPTPSRPVSPRVASPYHWCICFPTFFDPRFITMRMSYQWRVWCDWVLDLARLVSMWMSWRPREGDV</sequence>
<keyword evidence="5" id="KW-1185">Reference proteome</keyword>
<comment type="caution">
    <text evidence="4">The sequence shown here is derived from an EMBL/GenBank/DDBJ whole genome shotgun (WGS) entry which is preliminary data.</text>
</comment>
<dbReference type="Proteomes" id="UP000076874">
    <property type="component" value="Unassembled WGS sequence"/>
</dbReference>
<accession>A0A167TFA8</accession>
<dbReference type="AlphaFoldDB" id="A0A167TFA8"/>
<keyword evidence="3" id="KW-0812">Transmembrane</keyword>
<feature type="compositionally biased region" description="Low complexity" evidence="2">
    <location>
        <begin position="483"/>
        <end position="509"/>
    </location>
</feature>
<evidence type="ECO:0000313" key="4">
    <source>
        <dbReference type="EMBL" id="OAA60542.1"/>
    </source>
</evidence>
<dbReference type="EMBL" id="AZHD01000009">
    <property type="protein sequence ID" value="OAA60542.1"/>
    <property type="molecule type" value="Genomic_DNA"/>
</dbReference>
<proteinExistence type="predicted"/>
<feature type="compositionally biased region" description="Low complexity" evidence="2">
    <location>
        <begin position="34"/>
        <end position="53"/>
    </location>
</feature>
<name>A0A167TFA8_9HYPO</name>
<feature type="compositionally biased region" description="Acidic residues" evidence="2">
    <location>
        <begin position="265"/>
        <end position="278"/>
    </location>
</feature>
<dbReference type="OrthoDB" id="10349852at2759"/>
<feature type="compositionally biased region" description="Basic residues" evidence="2">
    <location>
        <begin position="60"/>
        <end position="75"/>
    </location>
</feature>
<organism evidence="4 5">
    <name type="scientific">Niveomyces insectorum RCEF 264</name>
    <dbReference type="NCBI Taxonomy" id="1081102"/>
    <lineage>
        <taxon>Eukaryota</taxon>
        <taxon>Fungi</taxon>
        <taxon>Dikarya</taxon>
        <taxon>Ascomycota</taxon>
        <taxon>Pezizomycotina</taxon>
        <taxon>Sordariomycetes</taxon>
        <taxon>Hypocreomycetidae</taxon>
        <taxon>Hypocreales</taxon>
        <taxon>Cordycipitaceae</taxon>
        <taxon>Niveomyces</taxon>
    </lineage>
</organism>
<feature type="region of interest" description="Disordered" evidence="2">
    <location>
        <begin position="334"/>
        <end position="384"/>
    </location>
</feature>
<feature type="compositionally biased region" description="Pro residues" evidence="2">
    <location>
        <begin position="123"/>
        <end position="191"/>
    </location>
</feature>
<keyword evidence="1" id="KW-0175">Coiled coil</keyword>
<dbReference type="STRING" id="1081102.A0A167TFA8"/>
<evidence type="ECO:0000256" key="1">
    <source>
        <dbReference type="SAM" id="Coils"/>
    </source>
</evidence>
<feature type="region of interest" description="Disordered" evidence="2">
    <location>
        <begin position="481"/>
        <end position="510"/>
    </location>
</feature>
<evidence type="ECO:0000313" key="5">
    <source>
        <dbReference type="Proteomes" id="UP000076874"/>
    </source>
</evidence>
<protein>
    <submittedName>
        <fullName evidence="4">Uncharacterized protein</fullName>
    </submittedName>
</protein>